<dbReference type="InterPro" id="IPR025984">
    <property type="entry name" value="DCTPP"/>
</dbReference>
<organism evidence="1 2">
    <name type="scientific">Saccharopolyspora gregorii</name>
    <dbReference type="NCBI Taxonomy" id="33914"/>
    <lineage>
        <taxon>Bacteria</taxon>
        <taxon>Bacillati</taxon>
        <taxon>Actinomycetota</taxon>
        <taxon>Actinomycetes</taxon>
        <taxon>Pseudonocardiales</taxon>
        <taxon>Pseudonocardiaceae</taxon>
        <taxon>Saccharopolyspora</taxon>
    </lineage>
</organism>
<comment type="caution">
    <text evidence="1">The sequence shown here is derived from an EMBL/GenBank/DDBJ whole genome shotgun (WGS) entry which is preliminary data.</text>
</comment>
<dbReference type="Proteomes" id="UP001500483">
    <property type="component" value="Unassembled WGS sequence"/>
</dbReference>
<dbReference type="EMBL" id="BAAAYK010000038">
    <property type="protein sequence ID" value="GAA3359829.1"/>
    <property type="molecule type" value="Genomic_DNA"/>
</dbReference>
<dbReference type="SUPFAM" id="SSF101386">
    <property type="entry name" value="all-alpha NTP pyrophosphatases"/>
    <property type="match status" value="1"/>
</dbReference>
<dbReference type="RefSeq" id="WP_258341504.1">
    <property type="nucleotide sequence ID" value="NZ_BAAAYK010000038.1"/>
</dbReference>
<dbReference type="Pfam" id="PF12643">
    <property type="entry name" value="MazG-like"/>
    <property type="match status" value="1"/>
</dbReference>
<dbReference type="Gene3D" id="1.10.287.1080">
    <property type="entry name" value="MazG-like"/>
    <property type="match status" value="1"/>
</dbReference>
<gene>
    <name evidence="1" type="ORF">GCM10020366_37400</name>
</gene>
<evidence type="ECO:0000313" key="2">
    <source>
        <dbReference type="Proteomes" id="UP001500483"/>
    </source>
</evidence>
<keyword evidence="2" id="KW-1185">Reference proteome</keyword>
<dbReference type="CDD" id="cd11537">
    <property type="entry name" value="NTP-PPase_RS21-C6_like"/>
    <property type="match status" value="1"/>
</dbReference>
<proteinExistence type="predicted"/>
<dbReference type="InterPro" id="IPR052555">
    <property type="entry name" value="dCTP_Pyrophosphatase"/>
</dbReference>
<dbReference type="PANTHER" id="PTHR46523:SF1">
    <property type="entry name" value="DCTP PYROPHOSPHATASE 1"/>
    <property type="match status" value="1"/>
</dbReference>
<accession>A0ABP6RR87</accession>
<evidence type="ECO:0000313" key="1">
    <source>
        <dbReference type="EMBL" id="GAA3359829.1"/>
    </source>
</evidence>
<name>A0ABP6RR87_9PSEU</name>
<dbReference type="PANTHER" id="PTHR46523">
    <property type="entry name" value="DCTP PYROPHOSPHATASE 1"/>
    <property type="match status" value="1"/>
</dbReference>
<protein>
    <submittedName>
        <fullName evidence="1">Nucleotide pyrophosphohydrolase</fullName>
    </submittedName>
</protein>
<dbReference type="PIRSF" id="PIRSF029826">
    <property type="entry name" value="UCP029826_pph"/>
    <property type="match status" value="1"/>
</dbReference>
<sequence length="117" mass="12743">MDSIAELRSRLRGFAEARDWGRFHTPKNLAMALGGEAGELIAELQWLDDTAVADGLANGELTGRLADEAADVLLYLVQFAEATGIDLVRAAHDKIDRNESRYPVHLAHGNATKSTEL</sequence>
<reference evidence="2" key="1">
    <citation type="journal article" date="2019" name="Int. J. Syst. Evol. Microbiol.">
        <title>The Global Catalogue of Microorganisms (GCM) 10K type strain sequencing project: providing services to taxonomists for standard genome sequencing and annotation.</title>
        <authorList>
            <consortium name="The Broad Institute Genomics Platform"/>
            <consortium name="The Broad Institute Genome Sequencing Center for Infectious Disease"/>
            <person name="Wu L."/>
            <person name="Ma J."/>
        </authorList>
    </citation>
    <scope>NUCLEOTIDE SEQUENCE [LARGE SCALE GENOMIC DNA]</scope>
    <source>
        <strain evidence="2">JCM 9687</strain>
    </source>
</reference>